<protein>
    <submittedName>
        <fullName evidence="2">Fic family protein</fullName>
    </submittedName>
</protein>
<evidence type="ECO:0000313" key="3">
    <source>
        <dbReference type="Proteomes" id="UP000280586"/>
    </source>
</evidence>
<dbReference type="EMBL" id="CP099799">
    <property type="protein sequence ID" value="USS00827.1"/>
    <property type="molecule type" value="Genomic_DNA"/>
</dbReference>
<dbReference type="SUPFAM" id="SSF140931">
    <property type="entry name" value="Fic-like"/>
    <property type="match status" value="1"/>
</dbReference>
<dbReference type="Proteomes" id="UP000280586">
    <property type="component" value="Chromosome"/>
</dbReference>
<name>A0A9N7PJ10_CLOSE</name>
<dbReference type="OrthoDB" id="9813719at2"/>
<dbReference type="Gene3D" id="1.10.3290.10">
    <property type="entry name" value="Fido-like domain"/>
    <property type="match status" value="1"/>
</dbReference>
<proteinExistence type="predicted"/>
<sequence length="364" mass="43406">MDRQIINEFNRLYFSKKQLERRIYDKEELEYIWKIIEKERGENSVEILFKEIKNVKLWFNITDDIKQNIEFIKRVNESELLDYLPNRSKSKFLEANIKIDINSNLELNKTNLIDGNLDSKILSNIYDVLQNIESYGVQLNINSIKQIYLDIFKEDNAINEAQIKDILEFLEVKDRISPIIKIAIVYFYIIRFKPFSKYSDIMAGILTYMYLIRQGYGIFKYCSQSHIILGEQKKYYNAIENSRCSNGDITYFIRYYINSMKLAIDLLNKDVNCKYGKKIIKELLERNNVFLENRQIDFINKSISTNNKIVTIEDYKRESKVSYETARTDLNNLITLGFFKINKAGKKYEYYFNDIPTIIESFEE</sequence>
<evidence type="ECO:0000313" key="1">
    <source>
        <dbReference type="EMBL" id="AYE34241.1"/>
    </source>
</evidence>
<accession>A0A9N7PJ10</accession>
<gene>
    <name evidence="1" type="ORF">CP523_07135</name>
    <name evidence="2" type="ORF">NH397_15475</name>
</gene>
<evidence type="ECO:0000313" key="4">
    <source>
        <dbReference type="Proteomes" id="UP001055437"/>
    </source>
</evidence>
<dbReference type="GeneID" id="303560447"/>
<dbReference type="Proteomes" id="UP001055437">
    <property type="component" value="Chromosome"/>
</dbReference>
<dbReference type="KEGG" id="csep:CP523_07135"/>
<dbReference type="EMBL" id="CP023671">
    <property type="protein sequence ID" value="AYE34241.1"/>
    <property type="molecule type" value="Genomic_DNA"/>
</dbReference>
<evidence type="ECO:0000313" key="2">
    <source>
        <dbReference type="EMBL" id="USS00827.1"/>
    </source>
</evidence>
<dbReference type="RefSeq" id="WP_066673711.1">
    <property type="nucleotide sequence ID" value="NZ_CABMIZ010000002.1"/>
</dbReference>
<keyword evidence="4" id="KW-1185">Reference proteome</keyword>
<reference evidence="2" key="2">
    <citation type="submission" date="2022-06" db="EMBL/GenBank/DDBJ databases">
        <authorList>
            <person name="Holder M.E."/>
            <person name="Ajami N.J."/>
            <person name="Petrosino J.F."/>
        </authorList>
    </citation>
    <scope>NUCLEOTIDE SEQUENCE</scope>
    <source>
        <strain evidence="2">RMA 8861</strain>
    </source>
</reference>
<organism evidence="1 3">
    <name type="scientific">Clostridium septicum</name>
    <dbReference type="NCBI Taxonomy" id="1504"/>
    <lineage>
        <taxon>Bacteria</taxon>
        <taxon>Bacillati</taxon>
        <taxon>Bacillota</taxon>
        <taxon>Clostridia</taxon>
        <taxon>Eubacteriales</taxon>
        <taxon>Clostridiaceae</taxon>
        <taxon>Clostridium</taxon>
    </lineage>
</organism>
<dbReference type="InterPro" id="IPR036597">
    <property type="entry name" value="Fido-like_dom_sf"/>
</dbReference>
<dbReference type="AlphaFoldDB" id="A0A9N7PJ10"/>
<reference evidence="1 3" key="1">
    <citation type="submission" date="2017-09" db="EMBL/GenBank/DDBJ databases">
        <authorList>
            <person name="Thomas P."/>
            <person name="Seyboldt C."/>
        </authorList>
    </citation>
    <scope>NUCLEOTIDE SEQUENCE [LARGE SCALE GENOMIC DNA]</scope>
    <source>
        <strain evidence="1 3">DSM 7534</strain>
    </source>
</reference>